<reference evidence="3" key="1">
    <citation type="submission" date="2017-09" db="EMBL/GenBank/DDBJ databases">
        <authorList>
            <person name="Varghese N."/>
            <person name="Submissions S."/>
        </authorList>
    </citation>
    <scope>NUCLEOTIDE SEQUENCE [LARGE SCALE GENOMIC DNA]</scope>
    <source>
        <strain evidence="3">JKS000234</strain>
    </source>
</reference>
<dbReference type="AlphaFoldDB" id="A0A286DSB9"/>
<keyword evidence="1" id="KW-0472">Membrane</keyword>
<keyword evidence="1" id="KW-0812">Transmembrane</keyword>
<sequence>MKTVQRHDNWLDYIWALTRTLYYFLVLPSLGFIALASIIIYSSKGPTEPGAGMGFFFTLVWCGILLPLGYRRFSITRRRRQLKKMVALLTSDERFSPQKQHQVLDVGRGKYLGIDTKHGTILYIHMVKKGIVDVMGLTMDDWTDSELEGGTLRVKTKSPDLPELSINVHPIAGRELLNTLGAMSHNSYSEPYPKEPWPLHVGIQSRFVEYEHNVVVPQAANLA</sequence>
<evidence type="ECO:0008006" key="4">
    <source>
        <dbReference type="Google" id="ProtNLM"/>
    </source>
</evidence>
<evidence type="ECO:0000256" key="1">
    <source>
        <dbReference type="SAM" id="Phobius"/>
    </source>
</evidence>
<organism evidence="2 3">
    <name type="scientific">Candidatus Pantoea floridensis</name>
    <dbReference type="NCBI Taxonomy" id="1938870"/>
    <lineage>
        <taxon>Bacteria</taxon>
        <taxon>Pseudomonadati</taxon>
        <taxon>Pseudomonadota</taxon>
        <taxon>Gammaproteobacteria</taxon>
        <taxon>Enterobacterales</taxon>
        <taxon>Erwiniaceae</taxon>
        <taxon>Pantoea</taxon>
    </lineage>
</organism>
<feature type="transmembrane region" description="Helical" evidence="1">
    <location>
        <begin position="21"/>
        <end position="41"/>
    </location>
</feature>
<dbReference type="EMBL" id="OCMY01000004">
    <property type="protein sequence ID" value="SOD61549.1"/>
    <property type="molecule type" value="Genomic_DNA"/>
</dbReference>
<dbReference type="Proteomes" id="UP000219271">
    <property type="component" value="Unassembled WGS sequence"/>
</dbReference>
<accession>A0A286DSB9</accession>
<gene>
    <name evidence="2" type="ORF">SAMN06273570_5193</name>
</gene>
<evidence type="ECO:0000313" key="2">
    <source>
        <dbReference type="EMBL" id="SOD61549.1"/>
    </source>
</evidence>
<keyword evidence="3" id="KW-1185">Reference proteome</keyword>
<feature type="transmembrane region" description="Helical" evidence="1">
    <location>
        <begin position="53"/>
        <end position="70"/>
    </location>
</feature>
<proteinExistence type="predicted"/>
<name>A0A286DSB9_9GAMM</name>
<dbReference type="NCBIfam" id="NF033891">
    <property type="entry name" value="surf_exc_IncI1"/>
    <property type="match status" value="1"/>
</dbReference>
<dbReference type="OrthoDB" id="6629256at2"/>
<protein>
    <recommendedName>
        <fullName evidence="4">Exclusion-determining protein</fullName>
    </recommendedName>
</protein>
<evidence type="ECO:0000313" key="3">
    <source>
        <dbReference type="Proteomes" id="UP000219271"/>
    </source>
</evidence>
<keyword evidence="1" id="KW-1133">Transmembrane helix</keyword>
<dbReference type="RefSeq" id="WP_097098594.1">
    <property type="nucleotide sequence ID" value="NZ_OCMY01000004.1"/>
</dbReference>